<gene>
    <name evidence="1" type="ORF">GOODEAATRI_024583</name>
</gene>
<reference evidence="1 2" key="1">
    <citation type="submission" date="2021-06" db="EMBL/GenBank/DDBJ databases">
        <authorList>
            <person name="Palmer J.M."/>
        </authorList>
    </citation>
    <scope>NUCLEOTIDE SEQUENCE [LARGE SCALE GENOMIC DNA]</scope>
    <source>
        <strain evidence="1 2">GA_2019</strain>
        <tissue evidence="1">Muscle</tissue>
    </source>
</reference>
<comment type="caution">
    <text evidence="1">The sequence shown here is derived from an EMBL/GenBank/DDBJ whole genome shotgun (WGS) entry which is preliminary data.</text>
</comment>
<protein>
    <submittedName>
        <fullName evidence="1">Uncharacterized protein</fullName>
    </submittedName>
</protein>
<organism evidence="1 2">
    <name type="scientific">Goodea atripinnis</name>
    <dbReference type="NCBI Taxonomy" id="208336"/>
    <lineage>
        <taxon>Eukaryota</taxon>
        <taxon>Metazoa</taxon>
        <taxon>Chordata</taxon>
        <taxon>Craniata</taxon>
        <taxon>Vertebrata</taxon>
        <taxon>Euteleostomi</taxon>
        <taxon>Actinopterygii</taxon>
        <taxon>Neopterygii</taxon>
        <taxon>Teleostei</taxon>
        <taxon>Neoteleostei</taxon>
        <taxon>Acanthomorphata</taxon>
        <taxon>Ovalentaria</taxon>
        <taxon>Atherinomorphae</taxon>
        <taxon>Cyprinodontiformes</taxon>
        <taxon>Goodeidae</taxon>
        <taxon>Goodea</taxon>
    </lineage>
</organism>
<feature type="non-terminal residue" evidence="1">
    <location>
        <position position="102"/>
    </location>
</feature>
<proteinExistence type="predicted"/>
<keyword evidence="2" id="KW-1185">Reference proteome</keyword>
<evidence type="ECO:0000313" key="2">
    <source>
        <dbReference type="Proteomes" id="UP001476798"/>
    </source>
</evidence>
<dbReference type="Proteomes" id="UP001476798">
    <property type="component" value="Unassembled WGS sequence"/>
</dbReference>
<dbReference type="EMBL" id="JAHRIO010062741">
    <property type="protein sequence ID" value="MEQ2179403.1"/>
    <property type="molecule type" value="Genomic_DNA"/>
</dbReference>
<sequence length="102" mass="12122">MDFHQLRFFFYPLTLARLRTLGPHSALSHELLDTSMLQHKSAKTFLYDISDFILQFLYIYIQHRFQEMPELLMFHFTVTLHIPKHVLHALFQCPTGMLSGLQ</sequence>
<accession>A0ABV0P7J8</accession>
<evidence type="ECO:0000313" key="1">
    <source>
        <dbReference type="EMBL" id="MEQ2179403.1"/>
    </source>
</evidence>
<name>A0ABV0P7J8_9TELE</name>